<keyword evidence="5" id="KW-0539">Nucleus</keyword>
<organism evidence="8 9">
    <name type="scientific">Byssochlamys spectabilis (strain No. 5 / NBRC 109023)</name>
    <name type="common">Paecilomyces variotii</name>
    <dbReference type="NCBI Taxonomy" id="1356009"/>
    <lineage>
        <taxon>Eukaryota</taxon>
        <taxon>Fungi</taxon>
        <taxon>Dikarya</taxon>
        <taxon>Ascomycota</taxon>
        <taxon>Pezizomycotina</taxon>
        <taxon>Eurotiomycetes</taxon>
        <taxon>Eurotiomycetidae</taxon>
        <taxon>Eurotiales</taxon>
        <taxon>Thermoascaceae</taxon>
        <taxon>Paecilomyces</taxon>
    </lineage>
</organism>
<dbReference type="Pfam" id="PF11951">
    <property type="entry name" value="Fungal_trans_2"/>
    <property type="match status" value="1"/>
</dbReference>
<dbReference type="GO" id="GO:0045944">
    <property type="term" value="P:positive regulation of transcription by RNA polymerase II"/>
    <property type="evidence" value="ECO:0007669"/>
    <property type="project" value="TreeGrafter"/>
</dbReference>
<dbReference type="InterPro" id="IPR036864">
    <property type="entry name" value="Zn2-C6_fun-type_DNA-bd_sf"/>
</dbReference>
<evidence type="ECO:0000259" key="7">
    <source>
        <dbReference type="PROSITE" id="PS50048"/>
    </source>
</evidence>
<dbReference type="PROSITE" id="PS00463">
    <property type="entry name" value="ZN2_CY6_FUNGAL_1"/>
    <property type="match status" value="1"/>
</dbReference>
<dbReference type="InterPro" id="IPR001138">
    <property type="entry name" value="Zn2Cys6_DnaBD"/>
</dbReference>
<evidence type="ECO:0000313" key="8">
    <source>
        <dbReference type="EMBL" id="GAD93261.1"/>
    </source>
</evidence>
<dbReference type="PANTHER" id="PTHR37534:SF7">
    <property type="entry name" value="TRANSCRIPTIONAL ACTIVATOR PROTEIN UGA3"/>
    <property type="match status" value="1"/>
</dbReference>
<accession>V5FU81</accession>
<feature type="domain" description="Zn(2)-C6 fungal-type" evidence="7">
    <location>
        <begin position="31"/>
        <end position="63"/>
    </location>
</feature>
<protein>
    <recommendedName>
        <fullName evidence="7">Zn(2)-C6 fungal-type domain-containing protein</fullName>
    </recommendedName>
</protein>
<comment type="subcellular location">
    <subcellularLocation>
        <location evidence="1">Nucleus</location>
    </subcellularLocation>
</comment>
<dbReference type="PANTHER" id="PTHR37534">
    <property type="entry name" value="TRANSCRIPTIONAL ACTIVATOR PROTEIN UGA3"/>
    <property type="match status" value="1"/>
</dbReference>
<evidence type="ECO:0000313" key="9">
    <source>
        <dbReference type="Proteomes" id="UP000018001"/>
    </source>
</evidence>
<dbReference type="InterPro" id="IPR021858">
    <property type="entry name" value="Fun_TF"/>
</dbReference>
<dbReference type="FunCoup" id="V5FU81">
    <property type="interactions" value="208"/>
</dbReference>
<dbReference type="SUPFAM" id="SSF57701">
    <property type="entry name" value="Zn2/Cys6 DNA-binding domain"/>
    <property type="match status" value="1"/>
</dbReference>
<feature type="region of interest" description="Disordered" evidence="6">
    <location>
        <begin position="1"/>
        <end position="21"/>
    </location>
</feature>
<name>V5FU81_BYSSN</name>
<dbReference type="PROSITE" id="PS50048">
    <property type="entry name" value="ZN2_CY6_FUNGAL_2"/>
    <property type="match status" value="1"/>
</dbReference>
<keyword evidence="9" id="KW-1185">Reference proteome</keyword>
<evidence type="ECO:0000256" key="3">
    <source>
        <dbReference type="ARBA" id="ARBA00023125"/>
    </source>
</evidence>
<dbReference type="EMBL" id="BAUL01000052">
    <property type="protein sequence ID" value="GAD93261.1"/>
    <property type="molecule type" value="Genomic_DNA"/>
</dbReference>
<dbReference type="GO" id="GO:0000981">
    <property type="term" value="F:DNA-binding transcription factor activity, RNA polymerase II-specific"/>
    <property type="evidence" value="ECO:0007669"/>
    <property type="project" value="InterPro"/>
</dbReference>
<evidence type="ECO:0000256" key="1">
    <source>
        <dbReference type="ARBA" id="ARBA00004123"/>
    </source>
</evidence>
<comment type="caution">
    <text evidence="8">The sequence shown here is derived from an EMBL/GenBank/DDBJ whole genome shotgun (WGS) entry which is preliminary data.</text>
</comment>
<feature type="region of interest" description="Disordered" evidence="6">
    <location>
        <begin position="72"/>
        <end position="111"/>
    </location>
</feature>
<dbReference type="OrthoDB" id="3509362at2759"/>
<dbReference type="HOGENOM" id="CLU_031202_0_0_1"/>
<dbReference type="Proteomes" id="UP000018001">
    <property type="component" value="Unassembled WGS sequence"/>
</dbReference>
<dbReference type="GO" id="GO:0005634">
    <property type="term" value="C:nucleus"/>
    <property type="evidence" value="ECO:0007669"/>
    <property type="project" value="UniProtKB-SubCell"/>
</dbReference>
<feature type="compositionally biased region" description="Low complexity" evidence="6">
    <location>
        <begin position="84"/>
        <end position="96"/>
    </location>
</feature>
<evidence type="ECO:0000256" key="4">
    <source>
        <dbReference type="ARBA" id="ARBA00023163"/>
    </source>
</evidence>
<reference evidence="9" key="1">
    <citation type="journal article" date="2014" name="Genome Announc.">
        <title>Draft genome sequence of the formaldehyde-resistant fungus Byssochlamys spectabilis No. 5 (anamorph Paecilomyces variotii No. 5) (NBRC109023).</title>
        <authorList>
            <person name="Oka T."/>
            <person name="Ekino K."/>
            <person name="Fukuda K."/>
            <person name="Nomura Y."/>
        </authorList>
    </citation>
    <scope>NUCLEOTIDE SEQUENCE [LARGE SCALE GENOMIC DNA]</scope>
    <source>
        <strain evidence="9">No. 5 / NBRC 109023</strain>
    </source>
</reference>
<dbReference type="GO" id="GO:0008270">
    <property type="term" value="F:zinc ion binding"/>
    <property type="evidence" value="ECO:0007669"/>
    <property type="project" value="InterPro"/>
</dbReference>
<keyword evidence="2" id="KW-0805">Transcription regulation</keyword>
<dbReference type="eggNOG" id="ENOG502RIXM">
    <property type="taxonomic scope" value="Eukaryota"/>
</dbReference>
<evidence type="ECO:0000256" key="5">
    <source>
        <dbReference type="ARBA" id="ARBA00023242"/>
    </source>
</evidence>
<sequence>MDPSFMSAPASEIRQSVPRRRFAATGRVRSGCLTCKTRKKKCDERYTPDGSCCQTCARLSLVCERVPLRKVVPKRPSDEPPSRSPSLSLSPSSSDSGGDDQANEVSSPSNTRINPNGFITLFSLENASPERILLKYYIERLASLCSILQEGSNEFRNVLLPMAIDDTSLLYALFAYASVHLHTTAPAPQISPLTKLKFQTEAARGLSEAIRLNNVSQSTIACALICSTAEVVSGDTTRWFIHLQGAGHLLNQQGGPEQLRRTSDGLFLLRNFAYHDILAALSTGGRPRISGVYWVEDGPISADCLMGVAHELLGHISEICFFIADANDSEVSTDIFPEGLLTRGETLAQKLKTQTLNLRTTLTSTELGILLHHAEAFRYAGLLHLYRFLRRFSGATYGHRIAECVEGIIAHVSQVPLSFHCEVGLVFPLFMAGIADVDEGTKAYIRTRLDNIYSWTRFEHITRIKELLEALWAAGRTDWENLLRDLGWKISMA</sequence>
<dbReference type="AlphaFoldDB" id="V5FU81"/>
<dbReference type="InParanoid" id="V5FU81"/>
<dbReference type="GO" id="GO:0000976">
    <property type="term" value="F:transcription cis-regulatory region binding"/>
    <property type="evidence" value="ECO:0007669"/>
    <property type="project" value="TreeGrafter"/>
</dbReference>
<proteinExistence type="predicted"/>
<gene>
    <name evidence="8" type="ORF">PVAR5_1869</name>
</gene>
<evidence type="ECO:0000256" key="2">
    <source>
        <dbReference type="ARBA" id="ARBA00023015"/>
    </source>
</evidence>
<keyword evidence="4" id="KW-0804">Transcription</keyword>
<evidence type="ECO:0000256" key="6">
    <source>
        <dbReference type="SAM" id="MobiDB-lite"/>
    </source>
</evidence>
<keyword evidence="3" id="KW-0238">DNA-binding</keyword>